<organism evidence="2 3">
    <name type="scientific">Portunus trituberculatus</name>
    <name type="common">Swimming crab</name>
    <name type="synonym">Neptunus trituberculatus</name>
    <dbReference type="NCBI Taxonomy" id="210409"/>
    <lineage>
        <taxon>Eukaryota</taxon>
        <taxon>Metazoa</taxon>
        <taxon>Ecdysozoa</taxon>
        <taxon>Arthropoda</taxon>
        <taxon>Crustacea</taxon>
        <taxon>Multicrustacea</taxon>
        <taxon>Malacostraca</taxon>
        <taxon>Eumalacostraca</taxon>
        <taxon>Eucarida</taxon>
        <taxon>Decapoda</taxon>
        <taxon>Pleocyemata</taxon>
        <taxon>Brachyura</taxon>
        <taxon>Eubrachyura</taxon>
        <taxon>Portunoidea</taxon>
        <taxon>Portunidae</taxon>
        <taxon>Portuninae</taxon>
        <taxon>Portunus</taxon>
    </lineage>
</organism>
<protein>
    <submittedName>
        <fullName evidence="2">Uncharacterized protein</fullName>
    </submittedName>
</protein>
<sequence length="123" mass="13052">METGTGKSLVLFDIPNGVDEVITACLASGLASGHIIHRPPPLSTASFSPHSLSHSAETAARLNTAVNLPCRHRRHCQLLLAILFMVFIAATPCLLCLSRPSLSILCFIKGLSAATCFYSVSFG</sequence>
<dbReference type="Proteomes" id="UP000324222">
    <property type="component" value="Unassembled WGS sequence"/>
</dbReference>
<keyword evidence="1" id="KW-1133">Transmembrane helix</keyword>
<comment type="caution">
    <text evidence="2">The sequence shown here is derived from an EMBL/GenBank/DDBJ whole genome shotgun (WGS) entry which is preliminary data.</text>
</comment>
<dbReference type="EMBL" id="VSRR010019413">
    <property type="protein sequence ID" value="MPC62200.1"/>
    <property type="molecule type" value="Genomic_DNA"/>
</dbReference>
<reference evidence="2 3" key="1">
    <citation type="submission" date="2019-05" db="EMBL/GenBank/DDBJ databases">
        <title>Another draft genome of Portunus trituberculatus and its Hox gene families provides insights of decapod evolution.</title>
        <authorList>
            <person name="Jeong J.-H."/>
            <person name="Song I."/>
            <person name="Kim S."/>
            <person name="Choi T."/>
            <person name="Kim D."/>
            <person name="Ryu S."/>
            <person name="Kim W."/>
        </authorList>
    </citation>
    <scope>NUCLEOTIDE SEQUENCE [LARGE SCALE GENOMIC DNA]</scope>
    <source>
        <tissue evidence="2">Muscle</tissue>
    </source>
</reference>
<accession>A0A5B7GQ02</accession>
<feature type="transmembrane region" description="Helical" evidence="1">
    <location>
        <begin position="104"/>
        <end position="122"/>
    </location>
</feature>
<keyword evidence="3" id="KW-1185">Reference proteome</keyword>
<evidence type="ECO:0000256" key="1">
    <source>
        <dbReference type="SAM" id="Phobius"/>
    </source>
</evidence>
<dbReference type="AlphaFoldDB" id="A0A5B7GQ02"/>
<evidence type="ECO:0000313" key="3">
    <source>
        <dbReference type="Proteomes" id="UP000324222"/>
    </source>
</evidence>
<feature type="transmembrane region" description="Helical" evidence="1">
    <location>
        <begin position="78"/>
        <end position="97"/>
    </location>
</feature>
<keyword evidence="1" id="KW-0812">Transmembrane</keyword>
<evidence type="ECO:0000313" key="2">
    <source>
        <dbReference type="EMBL" id="MPC62200.1"/>
    </source>
</evidence>
<gene>
    <name evidence="2" type="ORF">E2C01_056283</name>
</gene>
<keyword evidence="1" id="KW-0472">Membrane</keyword>
<proteinExistence type="predicted"/>
<name>A0A5B7GQ02_PORTR</name>